<accession>A0A917TNV9</accession>
<reference evidence="1" key="2">
    <citation type="submission" date="2020-09" db="EMBL/GenBank/DDBJ databases">
        <authorList>
            <person name="Sun Q."/>
            <person name="Zhou Y."/>
        </authorList>
    </citation>
    <scope>NUCLEOTIDE SEQUENCE</scope>
    <source>
        <strain evidence="1">CGMCC 4.7312</strain>
    </source>
</reference>
<evidence type="ECO:0000313" key="2">
    <source>
        <dbReference type="Proteomes" id="UP000608890"/>
    </source>
</evidence>
<dbReference type="Proteomes" id="UP000608890">
    <property type="component" value="Unassembled WGS sequence"/>
</dbReference>
<reference evidence="1" key="1">
    <citation type="journal article" date="2014" name="Int. J. Syst. Evol. Microbiol.">
        <title>Complete genome sequence of Corynebacterium casei LMG S-19264T (=DSM 44701T), isolated from a smear-ripened cheese.</title>
        <authorList>
            <consortium name="US DOE Joint Genome Institute (JGI-PGF)"/>
            <person name="Walter F."/>
            <person name="Albersmeier A."/>
            <person name="Kalinowski J."/>
            <person name="Ruckert C."/>
        </authorList>
    </citation>
    <scope>NUCLEOTIDE SEQUENCE</scope>
    <source>
        <strain evidence="1">CGMCC 4.7312</strain>
    </source>
</reference>
<gene>
    <name evidence="1" type="ORF">GCM10011608_10830</name>
</gene>
<name>A0A917TNV9_9ACTN</name>
<comment type="caution">
    <text evidence="1">The sequence shown here is derived from an EMBL/GenBank/DDBJ whole genome shotgun (WGS) entry which is preliminary data.</text>
</comment>
<sequence>MTDFDPMDCAFCCVRAGRRMPNGALASCPLHGGPAAADDPHLPAILAAIDNALRNGSHMTGANLAFELLCERLGVDRDRLVFQSGWAATVPDLPAERG</sequence>
<keyword evidence="2" id="KW-1185">Reference proteome</keyword>
<organism evidence="1 2">
    <name type="scientific">Micromonospora sonchi</name>
    <dbReference type="NCBI Taxonomy" id="1763543"/>
    <lineage>
        <taxon>Bacteria</taxon>
        <taxon>Bacillati</taxon>
        <taxon>Actinomycetota</taxon>
        <taxon>Actinomycetes</taxon>
        <taxon>Micromonosporales</taxon>
        <taxon>Micromonosporaceae</taxon>
        <taxon>Micromonospora</taxon>
    </lineage>
</organism>
<proteinExistence type="predicted"/>
<dbReference type="RefSeq" id="WP_189041123.1">
    <property type="nucleotide sequence ID" value="NZ_BMNB01000003.1"/>
</dbReference>
<protein>
    <submittedName>
        <fullName evidence="1">Uncharacterized protein</fullName>
    </submittedName>
</protein>
<dbReference type="EMBL" id="BMNB01000003">
    <property type="protein sequence ID" value="GGM27850.1"/>
    <property type="molecule type" value="Genomic_DNA"/>
</dbReference>
<evidence type="ECO:0000313" key="1">
    <source>
        <dbReference type="EMBL" id="GGM27850.1"/>
    </source>
</evidence>
<dbReference type="AlphaFoldDB" id="A0A917TNV9"/>